<protein>
    <recommendedName>
        <fullName evidence="1">Heterokaryon incompatibility domain-containing protein</fullName>
    </recommendedName>
</protein>
<dbReference type="InterPro" id="IPR010730">
    <property type="entry name" value="HET"/>
</dbReference>
<name>A0AAV9PFJ4_9PEZI</name>
<sequence length="564" mass="63554">MQETETTKTPQQAGGEAQPVGRLYEVCDRFDFRANLTSGYRSLPTTQQIGRLNDFQGASCPLCALIHARAAALFGEAEVRNHAHSMISIQARLSSTLLDLSSIEPLPRLRFFMPEQEGARHGTTLVILEPDNSYMDPPFGDCADAAARRPIISRVSVPMLRSWVEASFELDHNLEDWTLGNPAHCVGTLKRLIEQKKFRVLDVSTHDVVALLKTERYVALSYLWGCTDPTVAVDRRAETYTRKDGIVSWRVDMMKAPATISDAASVVKQLGEKYLWVDAVCIDQTNNLDKATIIREMGTIYSNAYFTVVAANNSGAGAGLTRFRGTEAERTLVFDQANKRVGLLPGSSEMVTTWSRSDWNRRGWTYQERVLSARCILFTDREVLFTLRGRVVRREAFTVHKNPKLLHGKALQEWSENLKPASGDSFSRYFAAVKEFTARDLRHKGDRLDAFSGVLQLLVGDEQTMEETEALSGLVVCRSTHADSVYFHFAEALLWRRIGYDNEPVNPKEYYWESTAKLELGWLVGRSRRFLLSDAGVNASPRGSRSRQYPVYRYGGRNRRAMAV</sequence>
<feature type="domain" description="Heterokaryon incompatibility" evidence="1">
    <location>
        <begin position="217"/>
        <end position="368"/>
    </location>
</feature>
<dbReference type="Proteomes" id="UP001337655">
    <property type="component" value="Unassembled WGS sequence"/>
</dbReference>
<gene>
    <name evidence="2" type="ORF">LTR77_005184</name>
</gene>
<dbReference type="RefSeq" id="XP_064659793.1">
    <property type="nucleotide sequence ID" value="XM_064802432.1"/>
</dbReference>
<dbReference type="AlphaFoldDB" id="A0AAV9PFJ4"/>
<organism evidence="2 3">
    <name type="scientific">Saxophila tyrrhenica</name>
    <dbReference type="NCBI Taxonomy" id="1690608"/>
    <lineage>
        <taxon>Eukaryota</taxon>
        <taxon>Fungi</taxon>
        <taxon>Dikarya</taxon>
        <taxon>Ascomycota</taxon>
        <taxon>Pezizomycotina</taxon>
        <taxon>Dothideomycetes</taxon>
        <taxon>Dothideomycetidae</taxon>
        <taxon>Mycosphaerellales</taxon>
        <taxon>Extremaceae</taxon>
        <taxon>Saxophila</taxon>
    </lineage>
</organism>
<comment type="caution">
    <text evidence="2">The sequence shown here is derived from an EMBL/GenBank/DDBJ whole genome shotgun (WGS) entry which is preliminary data.</text>
</comment>
<evidence type="ECO:0000259" key="1">
    <source>
        <dbReference type="Pfam" id="PF06985"/>
    </source>
</evidence>
<reference evidence="2 3" key="1">
    <citation type="submission" date="2023-08" db="EMBL/GenBank/DDBJ databases">
        <title>Black Yeasts Isolated from many extreme environments.</title>
        <authorList>
            <person name="Coleine C."/>
            <person name="Stajich J.E."/>
            <person name="Selbmann L."/>
        </authorList>
    </citation>
    <scope>NUCLEOTIDE SEQUENCE [LARGE SCALE GENOMIC DNA]</scope>
    <source>
        <strain evidence="2 3">CCFEE 5935</strain>
    </source>
</reference>
<dbReference type="PANTHER" id="PTHR33112:SF12">
    <property type="entry name" value="HETEROKARYON INCOMPATIBILITY DOMAIN-CONTAINING PROTEIN"/>
    <property type="match status" value="1"/>
</dbReference>
<dbReference type="Pfam" id="PF06985">
    <property type="entry name" value="HET"/>
    <property type="match status" value="1"/>
</dbReference>
<dbReference type="EMBL" id="JAVRRT010000007">
    <property type="protein sequence ID" value="KAK5170595.1"/>
    <property type="molecule type" value="Genomic_DNA"/>
</dbReference>
<dbReference type="PANTHER" id="PTHR33112">
    <property type="entry name" value="DOMAIN PROTEIN, PUTATIVE-RELATED"/>
    <property type="match status" value="1"/>
</dbReference>
<accession>A0AAV9PFJ4</accession>
<evidence type="ECO:0000313" key="2">
    <source>
        <dbReference type="EMBL" id="KAK5170595.1"/>
    </source>
</evidence>
<proteinExistence type="predicted"/>
<evidence type="ECO:0000313" key="3">
    <source>
        <dbReference type="Proteomes" id="UP001337655"/>
    </source>
</evidence>
<dbReference type="GeneID" id="89926528"/>
<keyword evidence="3" id="KW-1185">Reference proteome</keyword>